<proteinExistence type="predicted"/>
<dbReference type="EMBL" id="FMZW01000020">
    <property type="protein sequence ID" value="SDE13793.1"/>
    <property type="molecule type" value="Genomic_DNA"/>
</dbReference>
<dbReference type="Proteomes" id="UP000199245">
    <property type="component" value="Unassembled WGS sequence"/>
</dbReference>
<organism evidence="2 3">
    <name type="scientific">Bradyrhizobium brasilense</name>
    <dbReference type="NCBI Taxonomy" id="1419277"/>
    <lineage>
        <taxon>Bacteria</taxon>
        <taxon>Pseudomonadati</taxon>
        <taxon>Pseudomonadota</taxon>
        <taxon>Alphaproteobacteria</taxon>
        <taxon>Hyphomicrobiales</taxon>
        <taxon>Nitrobacteraceae</taxon>
        <taxon>Bradyrhizobium</taxon>
    </lineage>
</organism>
<evidence type="ECO:0000313" key="3">
    <source>
        <dbReference type="Proteomes" id="UP000199245"/>
    </source>
</evidence>
<dbReference type="RefSeq" id="WP_225646755.1">
    <property type="nucleotide sequence ID" value="NZ_JACMYN010000197.1"/>
</dbReference>
<protein>
    <submittedName>
        <fullName evidence="2">Uncharacterized protein</fullName>
    </submittedName>
</protein>
<reference evidence="2 3" key="1">
    <citation type="submission" date="2016-10" db="EMBL/GenBank/DDBJ databases">
        <authorList>
            <person name="de Groot N.N."/>
        </authorList>
    </citation>
    <scope>NUCLEOTIDE SEQUENCE [LARGE SCALE GENOMIC DNA]</scope>
    <source>
        <strain evidence="2 3">R5</strain>
    </source>
</reference>
<feature type="region of interest" description="Disordered" evidence="1">
    <location>
        <begin position="1"/>
        <end position="24"/>
    </location>
</feature>
<evidence type="ECO:0000313" key="2">
    <source>
        <dbReference type="EMBL" id="SDE13793.1"/>
    </source>
</evidence>
<dbReference type="AlphaFoldDB" id="A0A1G7AGI1"/>
<name>A0A1G7AGI1_9BRAD</name>
<gene>
    <name evidence="2" type="ORF">SAMN05216337_1020112</name>
</gene>
<evidence type="ECO:0000256" key="1">
    <source>
        <dbReference type="SAM" id="MobiDB-lite"/>
    </source>
</evidence>
<sequence>MSRADLLRQAENAERHADQATDEEIKSALKKAADDYRRKAARETAVATIASEAAERG</sequence>
<accession>A0A1G7AGI1</accession>